<dbReference type="EMBL" id="OZ034815">
    <property type="protein sequence ID" value="CAL1372770.1"/>
    <property type="molecule type" value="Genomic_DNA"/>
</dbReference>
<protein>
    <submittedName>
        <fullName evidence="2">Uncharacterized protein</fullName>
    </submittedName>
</protein>
<feature type="region of interest" description="Disordered" evidence="1">
    <location>
        <begin position="42"/>
        <end position="62"/>
    </location>
</feature>
<sequence>MMLGQERTGKEEKRNAARPRKGRPAALSNLLAVTRSGWMRRRAGGVSQDEEGNGRGIRADDGWGFTGGRRSVGFQVPCTPIWVGLAAAEKIGEGDSRGWG</sequence>
<gene>
    <name evidence="2" type="ORF">LTRI10_LOCUS14746</name>
</gene>
<feature type="region of interest" description="Disordered" evidence="1">
    <location>
        <begin position="1"/>
        <end position="27"/>
    </location>
</feature>
<evidence type="ECO:0000313" key="3">
    <source>
        <dbReference type="Proteomes" id="UP001497516"/>
    </source>
</evidence>
<keyword evidence="3" id="KW-1185">Reference proteome</keyword>
<dbReference type="Proteomes" id="UP001497516">
    <property type="component" value="Chromosome 2"/>
</dbReference>
<evidence type="ECO:0000256" key="1">
    <source>
        <dbReference type="SAM" id="MobiDB-lite"/>
    </source>
</evidence>
<reference evidence="2 3" key="1">
    <citation type="submission" date="2024-04" db="EMBL/GenBank/DDBJ databases">
        <authorList>
            <person name="Fracassetti M."/>
        </authorList>
    </citation>
    <scope>NUCLEOTIDE SEQUENCE [LARGE SCALE GENOMIC DNA]</scope>
</reference>
<evidence type="ECO:0000313" key="2">
    <source>
        <dbReference type="EMBL" id="CAL1372770.1"/>
    </source>
</evidence>
<organism evidence="2 3">
    <name type="scientific">Linum trigynum</name>
    <dbReference type="NCBI Taxonomy" id="586398"/>
    <lineage>
        <taxon>Eukaryota</taxon>
        <taxon>Viridiplantae</taxon>
        <taxon>Streptophyta</taxon>
        <taxon>Embryophyta</taxon>
        <taxon>Tracheophyta</taxon>
        <taxon>Spermatophyta</taxon>
        <taxon>Magnoliopsida</taxon>
        <taxon>eudicotyledons</taxon>
        <taxon>Gunneridae</taxon>
        <taxon>Pentapetalae</taxon>
        <taxon>rosids</taxon>
        <taxon>fabids</taxon>
        <taxon>Malpighiales</taxon>
        <taxon>Linaceae</taxon>
        <taxon>Linum</taxon>
    </lineage>
</organism>
<accession>A0AAV2DFW4</accession>
<name>A0AAV2DFW4_9ROSI</name>
<proteinExistence type="predicted"/>
<dbReference type="AlphaFoldDB" id="A0AAV2DFW4"/>